<feature type="region of interest" description="Disordered" evidence="1">
    <location>
        <begin position="1017"/>
        <end position="1189"/>
    </location>
</feature>
<reference evidence="2 3" key="1">
    <citation type="submission" date="2017-09" db="EMBL/GenBank/DDBJ databases">
        <title>Depth-based differentiation of microbial function through sediment-hosted aquifers and enrichment of novel symbionts in the deep terrestrial subsurface.</title>
        <authorList>
            <person name="Probst A.J."/>
            <person name="Ladd B."/>
            <person name="Jarett J.K."/>
            <person name="Geller-Mcgrath D.E."/>
            <person name="Sieber C.M."/>
            <person name="Emerson J.B."/>
            <person name="Anantharaman K."/>
            <person name="Thomas B.C."/>
            <person name="Malmstrom R."/>
            <person name="Stieglmeier M."/>
            <person name="Klingl A."/>
            <person name="Woyke T."/>
            <person name="Ryan C.M."/>
            <person name="Banfield J.F."/>
        </authorList>
    </citation>
    <scope>NUCLEOTIDE SEQUENCE [LARGE SCALE GENOMIC DNA]</scope>
    <source>
        <strain evidence="2">CG10_big_fil_rev_8_21_14_0_10_48_11</strain>
    </source>
</reference>
<accession>A0A2M8LFV0</accession>
<feature type="compositionally biased region" description="Pro residues" evidence="1">
    <location>
        <begin position="1157"/>
        <end position="1178"/>
    </location>
</feature>
<feature type="compositionally biased region" description="Low complexity" evidence="1">
    <location>
        <begin position="1087"/>
        <end position="1108"/>
    </location>
</feature>
<dbReference type="Proteomes" id="UP000231152">
    <property type="component" value="Unassembled WGS sequence"/>
</dbReference>
<comment type="caution">
    <text evidence="2">The sequence shown here is derived from an EMBL/GenBank/DDBJ whole genome shotgun (WGS) entry which is preliminary data.</text>
</comment>
<proteinExistence type="predicted"/>
<sequence length="1189" mass="117881">MWNAGAVTSSGAIQGTTLTATAGSSLTLGTSSSADGAAIFKNATNTNTVTLQSGATGTSYTLTLPTAQASGTQYLQNNGAGVLSWATVTGGSGDSISVNATAATDANFIDGAASATAAAITWTLNTTPSPDEISLAIGAASGTNAGIITANAQTIGGTKTFANGLTVTAGQTFTVNSDAFTDLTGTNLNVSGGALGTIANPSFGTSVTSPLFTNAGALSVTTTASNGTITIDPNGIGNIAATLDSTTTGQFQFNRSGTAGGSISEDSVLVSRTQATSTNTISGAALQVTSSINSTSGTDSGIVLGVTQSNSSATGAALAVSQAGTGVGIELQGAGTASRTINSTSGALVLKTTTSGNITLDPQSGIVAGTGALTLAAGGTAQDLTLKSSTTGKIAILPGTDSTTAVQFQQANGTNILNIDSTNARVGIGNAAPASALHVTGSTSGNGATAIAGIKTELTLTNPDIASSSQYGNRTEVTLSAGAATNATSAKGQIIKVTDNSATLANTVRGLEVQADVGSNTQGVNTGIIAYGKTFGIQGVTTALAGGVAVPAAVYAELDNGSAPTAGNAIRAYSGTATSATLVQIYQQTAAYTGTALLMDIGNGAGSFASGNFIELKNAGVAKAHINSDGNTFVSLRSTGTSAVCHPTNGAQTNEELTDCSGSVSADYAEMYPVADGITYGDVVSVGEKTITTQTGDTLTQLVKSSAPYSSKVIGIVSNNYGDFTSAGYNIADADNPMPVALAGRVPVKVNLENGAIHAGDLLTSSSTAGEAMHAIKPGMVIGQALASFDGTGSNTVLVFVEPFFYDPTVAVDQDGNILVQRNEASTTLLTNSSDAAYVINQQGAGDLLQLQANGENRLLVQNDGTLSLHTLVVDETAPVFTIKNADTSLLTINARGDLSIRGVLVVADDSFAGSIATNAGGEAEVAFSHSLGTGKPVVELTTEGDMLTHAQIVRFITDSSGNYTGFTLKTTTLDGTGVTGAIVHYFVVAKPADYTTSGDGSPALSVATAPSASFSIQAPPAPVVTPETTTPPVGSTTPANSTDASTSVDATDTTATSMGDNAPTDSTATPTDTTITEPAVLETQETATDNTSNASSTQASSTTTNSKATKKSITDTSTQTNSSTTSSTAAPTNTTTTTPQANTEPAPAVAPSTEVTPPPVVVVPQPTPEPTPAPAPTSTPDTTAPPAE</sequence>
<feature type="compositionally biased region" description="Low complexity" evidence="1">
    <location>
        <begin position="1179"/>
        <end position="1189"/>
    </location>
</feature>
<evidence type="ECO:0000313" key="3">
    <source>
        <dbReference type="Proteomes" id="UP000231152"/>
    </source>
</evidence>
<organism evidence="2 3">
    <name type="scientific">Candidatus Uhrbacteria bacterium CG10_big_fil_rev_8_21_14_0_10_48_11</name>
    <dbReference type="NCBI Taxonomy" id="1975037"/>
    <lineage>
        <taxon>Bacteria</taxon>
        <taxon>Candidatus Uhriibacteriota</taxon>
    </lineage>
</organism>
<name>A0A2M8LFV0_9BACT</name>
<feature type="compositionally biased region" description="Low complexity" evidence="1">
    <location>
        <begin position="1025"/>
        <end position="1080"/>
    </location>
</feature>
<evidence type="ECO:0000313" key="2">
    <source>
        <dbReference type="EMBL" id="PJE76332.1"/>
    </source>
</evidence>
<evidence type="ECO:0000256" key="1">
    <source>
        <dbReference type="SAM" id="MobiDB-lite"/>
    </source>
</evidence>
<gene>
    <name evidence="2" type="ORF">COV04_00460</name>
</gene>
<dbReference type="EMBL" id="PFET01000001">
    <property type="protein sequence ID" value="PJE76332.1"/>
    <property type="molecule type" value="Genomic_DNA"/>
</dbReference>
<protein>
    <submittedName>
        <fullName evidence="2">Uncharacterized protein</fullName>
    </submittedName>
</protein>
<dbReference type="AlphaFoldDB" id="A0A2M8LFV0"/>
<feature type="compositionally biased region" description="Low complexity" evidence="1">
    <location>
        <begin position="1115"/>
        <end position="1156"/>
    </location>
</feature>